<organism evidence="3 4">
    <name type="scientific">Halarsenatibacter silvermanii</name>
    <dbReference type="NCBI Taxonomy" id="321763"/>
    <lineage>
        <taxon>Bacteria</taxon>
        <taxon>Bacillati</taxon>
        <taxon>Bacillota</taxon>
        <taxon>Clostridia</taxon>
        <taxon>Halanaerobiales</taxon>
        <taxon>Halarsenatibacteraceae</taxon>
        <taxon>Halarsenatibacter</taxon>
    </lineage>
</organism>
<dbReference type="InterPro" id="IPR000994">
    <property type="entry name" value="Pept_M24"/>
</dbReference>
<sequence length="398" mass="44993">MSGQVQKHQPLFSEEEYDARLKDVKRRMSERNIEVLFSVHPANMNYITGYDGWSFYVHQGVLVALDQEEPIWVGRGMDANAARATTFLSEENIREYADDYVHSPVGKHPMQFVADICREHGWDDKRIGLEMDQFYFTHKSFKVLEEEMPAAEFADANLLVARSRSIKSEAELEMMDRAGQIAEKVMDTALEVIDVGVRECDAAAEIAKAQYAGTENYGGDYPAIVPLLPAGEGTNTPHLTWTDETYSDDEAVILELSGCYNRYHAPIARTMYLGDPPQDLEETAKVVVAGLEETLDFVEPGVTCEAVEEKWRDAISGSNVVKESRIGYAFGLNYPPDWGEQTASMRPKDKTVLKPNMTFHIIPGIWFDDYGFEVSEAIQITEDGCRSFYDYDRQLVVK</sequence>
<protein>
    <submittedName>
        <fullName evidence="3">Xaa-Pro dipeptidase</fullName>
    </submittedName>
</protein>
<dbReference type="SUPFAM" id="SSF55920">
    <property type="entry name" value="Creatinase/aminopeptidase"/>
    <property type="match status" value="1"/>
</dbReference>
<dbReference type="InterPro" id="IPR036005">
    <property type="entry name" value="Creatinase/aminopeptidase-like"/>
</dbReference>
<dbReference type="Gene3D" id="3.90.230.10">
    <property type="entry name" value="Creatinase/methionine aminopeptidase superfamily"/>
    <property type="match status" value="1"/>
</dbReference>
<reference evidence="3 4" key="1">
    <citation type="submission" date="2016-10" db="EMBL/GenBank/DDBJ databases">
        <authorList>
            <person name="de Groot N.N."/>
        </authorList>
    </citation>
    <scope>NUCLEOTIDE SEQUENCE [LARGE SCALE GENOMIC DNA]</scope>
    <source>
        <strain evidence="3 4">SLAS-1</strain>
    </source>
</reference>
<gene>
    <name evidence="3" type="ORF">SAMN04488692_10136</name>
</gene>
<dbReference type="EMBL" id="FNGO01000001">
    <property type="protein sequence ID" value="SDL05348.1"/>
    <property type="molecule type" value="Genomic_DNA"/>
</dbReference>
<dbReference type="Pfam" id="PF01321">
    <property type="entry name" value="Creatinase_N"/>
    <property type="match status" value="1"/>
</dbReference>
<dbReference type="STRING" id="321763.SAMN04488692_10136"/>
<dbReference type="PANTHER" id="PTHR46112">
    <property type="entry name" value="AMINOPEPTIDASE"/>
    <property type="match status" value="1"/>
</dbReference>
<dbReference type="Proteomes" id="UP000199476">
    <property type="component" value="Unassembled WGS sequence"/>
</dbReference>
<dbReference type="Gene3D" id="3.40.350.10">
    <property type="entry name" value="Creatinase/prolidase N-terminal domain"/>
    <property type="match status" value="1"/>
</dbReference>
<name>A0A1G9GXD6_9FIRM</name>
<dbReference type="OrthoDB" id="9806388at2"/>
<dbReference type="RefSeq" id="WP_089757485.1">
    <property type="nucleotide sequence ID" value="NZ_FNGO01000001.1"/>
</dbReference>
<dbReference type="PANTHER" id="PTHR46112:SF2">
    <property type="entry name" value="XAA-PRO AMINOPEPTIDASE P-RELATED"/>
    <property type="match status" value="1"/>
</dbReference>
<dbReference type="Pfam" id="PF00557">
    <property type="entry name" value="Peptidase_M24"/>
    <property type="match status" value="1"/>
</dbReference>
<dbReference type="InterPro" id="IPR029149">
    <property type="entry name" value="Creatin/AminoP/Spt16_N"/>
</dbReference>
<dbReference type="InterPro" id="IPR050659">
    <property type="entry name" value="Peptidase_M24B"/>
</dbReference>
<dbReference type="CDD" id="cd01066">
    <property type="entry name" value="APP_MetAP"/>
    <property type="match status" value="1"/>
</dbReference>
<feature type="domain" description="Peptidase M24" evidence="1">
    <location>
        <begin position="173"/>
        <end position="382"/>
    </location>
</feature>
<dbReference type="InterPro" id="IPR000587">
    <property type="entry name" value="Creatinase_N"/>
</dbReference>
<evidence type="ECO:0000259" key="1">
    <source>
        <dbReference type="Pfam" id="PF00557"/>
    </source>
</evidence>
<feature type="domain" description="Creatinase N-terminal" evidence="2">
    <location>
        <begin position="20"/>
        <end position="166"/>
    </location>
</feature>
<keyword evidence="4" id="KW-1185">Reference proteome</keyword>
<evidence type="ECO:0000259" key="2">
    <source>
        <dbReference type="Pfam" id="PF01321"/>
    </source>
</evidence>
<evidence type="ECO:0000313" key="3">
    <source>
        <dbReference type="EMBL" id="SDL05348.1"/>
    </source>
</evidence>
<dbReference type="SUPFAM" id="SSF53092">
    <property type="entry name" value="Creatinase/prolidase N-terminal domain"/>
    <property type="match status" value="1"/>
</dbReference>
<dbReference type="AlphaFoldDB" id="A0A1G9GXD6"/>
<evidence type="ECO:0000313" key="4">
    <source>
        <dbReference type="Proteomes" id="UP000199476"/>
    </source>
</evidence>
<proteinExistence type="predicted"/>
<accession>A0A1G9GXD6</accession>